<protein>
    <submittedName>
        <fullName evidence="4">Protein wos2</fullName>
    </submittedName>
</protein>
<dbReference type="OMA" id="EEGPYWP"/>
<dbReference type="AlphaFoldDB" id="W1QAE8"/>
<dbReference type="CDD" id="cd06465">
    <property type="entry name" value="p23_hB-ind1_like"/>
    <property type="match status" value="1"/>
</dbReference>
<dbReference type="KEGG" id="opa:HPODL_01873"/>
<dbReference type="Gene3D" id="2.60.40.790">
    <property type="match status" value="1"/>
</dbReference>
<dbReference type="RefSeq" id="XP_013933876.1">
    <property type="nucleotide sequence ID" value="XM_014078401.1"/>
</dbReference>
<name>W1QAE8_OGAPD</name>
<comment type="similarity">
    <text evidence="1">Belongs to the p23/wos2 family.</text>
</comment>
<evidence type="ECO:0000256" key="2">
    <source>
        <dbReference type="SAM" id="MobiDB-lite"/>
    </source>
</evidence>
<dbReference type="GO" id="GO:0006457">
    <property type="term" value="P:protein folding"/>
    <property type="evidence" value="ECO:0007669"/>
    <property type="project" value="TreeGrafter"/>
</dbReference>
<feature type="domain" description="CS" evidence="3">
    <location>
        <begin position="3"/>
        <end position="98"/>
    </location>
</feature>
<dbReference type="Pfam" id="PF04969">
    <property type="entry name" value="CS"/>
    <property type="match status" value="1"/>
</dbReference>
<evidence type="ECO:0000256" key="1">
    <source>
        <dbReference type="ARBA" id="ARBA00025733"/>
    </source>
</evidence>
<dbReference type="GO" id="GO:0051879">
    <property type="term" value="F:Hsp90 protein binding"/>
    <property type="evidence" value="ECO:0007669"/>
    <property type="project" value="InterPro"/>
</dbReference>
<dbReference type="PANTHER" id="PTHR22932">
    <property type="entry name" value="TELOMERASE-BINDING PROTEIN P23 HSP90 CO-CHAPERONE"/>
    <property type="match status" value="1"/>
</dbReference>
<dbReference type="PANTHER" id="PTHR22932:SF1">
    <property type="entry name" value="CO-CHAPERONE PROTEIN DAF-41"/>
    <property type="match status" value="1"/>
</dbReference>
<dbReference type="OrthoDB" id="1564555at2759"/>
<dbReference type="GeneID" id="25771329"/>
<dbReference type="Proteomes" id="UP000008673">
    <property type="component" value="Unassembled WGS sequence"/>
</dbReference>
<dbReference type="InterPro" id="IPR008978">
    <property type="entry name" value="HSP20-like_chaperone"/>
</dbReference>
<proteinExistence type="inferred from homology"/>
<sequence length="190" mass="21751">MSTIPPEVLWAQRSNDSIPEKNLLYLTINVADVEKPEITLSATELKFEGKSGEKHYKLDIEFYDEIDEKKSKYQITGSHIFFILYKKKLNAEFWPRLTKLKVKQHYIKTDFDKWVDEDEQDEKDDDLQNSMGDLGNAFGDESIDFAKLAAESGGEFPSLNTPSELDQLSSSDEEEAASDDKAQEQPSEEK</sequence>
<gene>
    <name evidence="4" type="ORF">HPODL_01873</name>
</gene>
<dbReference type="EMBL" id="AEOI02000009">
    <property type="protein sequence ID" value="ESW97791.1"/>
    <property type="molecule type" value="Genomic_DNA"/>
</dbReference>
<comment type="caution">
    <text evidence="4">The sequence shown here is derived from an EMBL/GenBank/DDBJ whole genome shotgun (WGS) entry which is preliminary data.</text>
</comment>
<dbReference type="InterPro" id="IPR007052">
    <property type="entry name" value="CS_dom"/>
</dbReference>
<dbReference type="eggNOG" id="KOG3158">
    <property type="taxonomic scope" value="Eukaryota"/>
</dbReference>
<reference evidence="4 5" key="1">
    <citation type="journal article" date="2013" name="BMC Genomics">
        <title>Genome sequence and analysis of methylotrophic yeast Hansenula polymorpha DL1.</title>
        <authorList>
            <person name="Ravin N.V."/>
            <person name="Eldarov M.A."/>
            <person name="Kadnikov V.V."/>
            <person name="Beletsky A.V."/>
            <person name="Schneider J."/>
            <person name="Mardanova E.S."/>
            <person name="Smekalova E.M."/>
            <person name="Zvereva M.I."/>
            <person name="Dontsova O.A."/>
            <person name="Mardanov A.V."/>
            <person name="Skryabin K.G."/>
        </authorList>
    </citation>
    <scope>NUCLEOTIDE SEQUENCE [LARGE SCALE GENOMIC DNA]</scope>
    <source>
        <strain evidence="5">ATCC 26012 / BCRC 20466 / JCM 22074 / NRRL Y-7560 / DL-1</strain>
    </source>
</reference>
<feature type="compositionally biased region" description="Acidic residues" evidence="2">
    <location>
        <begin position="117"/>
        <end position="127"/>
    </location>
</feature>
<feature type="compositionally biased region" description="Basic and acidic residues" evidence="2">
    <location>
        <begin position="178"/>
        <end position="190"/>
    </location>
</feature>
<dbReference type="HOGENOM" id="CLU_078883_0_1_1"/>
<dbReference type="InterPro" id="IPR045250">
    <property type="entry name" value="p23-like"/>
</dbReference>
<feature type="region of interest" description="Disordered" evidence="2">
    <location>
        <begin position="117"/>
        <end position="138"/>
    </location>
</feature>
<dbReference type="STRING" id="871575.W1QAE8"/>
<evidence type="ECO:0000313" key="5">
    <source>
        <dbReference type="Proteomes" id="UP000008673"/>
    </source>
</evidence>
<dbReference type="PROSITE" id="PS51203">
    <property type="entry name" value="CS"/>
    <property type="match status" value="1"/>
</dbReference>
<dbReference type="SUPFAM" id="SSF49764">
    <property type="entry name" value="HSP20-like chaperones"/>
    <property type="match status" value="1"/>
</dbReference>
<dbReference type="GO" id="GO:0005829">
    <property type="term" value="C:cytosol"/>
    <property type="evidence" value="ECO:0007669"/>
    <property type="project" value="TreeGrafter"/>
</dbReference>
<evidence type="ECO:0000313" key="4">
    <source>
        <dbReference type="EMBL" id="ESW97791.1"/>
    </source>
</evidence>
<dbReference type="GO" id="GO:0051131">
    <property type="term" value="P:chaperone-mediated protein complex assembly"/>
    <property type="evidence" value="ECO:0007669"/>
    <property type="project" value="TreeGrafter"/>
</dbReference>
<organism evidence="4 5">
    <name type="scientific">Ogataea parapolymorpha (strain ATCC 26012 / BCRC 20466 / JCM 22074 / NRRL Y-7560 / DL-1)</name>
    <name type="common">Yeast</name>
    <name type="synonym">Hansenula polymorpha</name>
    <dbReference type="NCBI Taxonomy" id="871575"/>
    <lineage>
        <taxon>Eukaryota</taxon>
        <taxon>Fungi</taxon>
        <taxon>Dikarya</taxon>
        <taxon>Ascomycota</taxon>
        <taxon>Saccharomycotina</taxon>
        <taxon>Pichiomycetes</taxon>
        <taxon>Pichiales</taxon>
        <taxon>Pichiaceae</taxon>
        <taxon>Ogataea</taxon>
    </lineage>
</organism>
<accession>W1QAE8</accession>
<dbReference type="GO" id="GO:0051087">
    <property type="term" value="F:protein-folding chaperone binding"/>
    <property type="evidence" value="ECO:0007669"/>
    <property type="project" value="TreeGrafter"/>
</dbReference>
<keyword evidence="5" id="KW-1185">Reference proteome</keyword>
<evidence type="ECO:0000259" key="3">
    <source>
        <dbReference type="PROSITE" id="PS51203"/>
    </source>
</evidence>
<dbReference type="GO" id="GO:0005634">
    <property type="term" value="C:nucleus"/>
    <property type="evidence" value="ECO:0007669"/>
    <property type="project" value="TreeGrafter"/>
</dbReference>
<dbReference type="FunFam" id="2.60.40.790:FF:000013">
    <property type="entry name" value="Very-long-chain (3R)-3-hydroxyacyl-CoA dehydratase"/>
    <property type="match status" value="1"/>
</dbReference>
<feature type="region of interest" description="Disordered" evidence="2">
    <location>
        <begin position="153"/>
        <end position="190"/>
    </location>
</feature>